<dbReference type="Gene3D" id="3.30.1490.480">
    <property type="entry name" value="Endolytic murein transglycosylase"/>
    <property type="match status" value="1"/>
</dbReference>
<dbReference type="RefSeq" id="WP_240827030.1">
    <property type="nucleotide sequence ID" value="NZ_JAKWBL010000001.1"/>
</dbReference>
<evidence type="ECO:0000313" key="1">
    <source>
        <dbReference type="EMBL" id="MCH5597656.1"/>
    </source>
</evidence>
<dbReference type="EMBL" id="JAKWBL010000001">
    <property type="protein sequence ID" value="MCH5597656.1"/>
    <property type="molecule type" value="Genomic_DNA"/>
</dbReference>
<dbReference type="Pfam" id="PF02618">
    <property type="entry name" value="YceG"/>
    <property type="match status" value="1"/>
</dbReference>
<dbReference type="InterPro" id="IPR003770">
    <property type="entry name" value="MLTG-like"/>
</dbReference>
<gene>
    <name evidence="1" type="ORF">MKP09_06910</name>
</gene>
<comment type="caution">
    <text evidence="1">The sequence shown here is derived from an EMBL/GenBank/DDBJ whole genome shotgun (WGS) entry which is preliminary data.</text>
</comment>
<evidence type="ECO:0000313" key="2">
    <source>
        <dbReference type="Proteomes" id="UP001202248"/>
    </source>
</evidence>
<reference evidence="1 2" key="1">
    <citation type="submission" date="2022-02" db="EMBL/GenBank/DDBJ databases">
        <authorList>
            <person name="Min J."/>
        </authorList>
    </citation>
    <scope>NUCLEOTIDE SEQUENCE [LARGE SCALE GENOMIC DNA]</scope>
    <source>
        <strain evidence="1 2">GR10-1</strain>
    </source>
</reference>
<sequence length="150" mass="16774">MKKIFKFFLLIALAIGAFAIFKLIGPAAKKPADGFLYIKTGTNMPQLKQQLVDEKILPGLTWFNVAEKFLSFENVKPGKYKVDGGMSVLNLLRMLRNGSQTPVKFVVTKIRTKEQLAGKMGKAFEFDSTAAISFLNNNDSLKNTNWIPIQ</sequence>
<name>A0ABS9SH17_9BACT</name>
<proteinExistence type="predicted"/>
<protein>
    <submittedName>
        <fullName evidence="1">Endolytic transglycosylase MltG</fullName>
    </submittedName>
</protein>
<keyword evidence="2" id="KW-1185">Reference proteome</keyword>
<organism evidence="1 2">
    <name type="scientific">Niabella ginsengisoli</name>
    <dbReference type="NCBI Taxonomy" id="522298"/>
    <lineage>
        <taxon>Bacteria</taxon>
        <taxon>Pseudomonadati</taxon>
        <taxon>Bacteroidota</taxon>
        <taxon>Chitinophagia</taxon>
        <taxon>Chitinophagales</taxon>
        <taxon>Chitinophagaceae</taxon>
        <taxon>Niabella</taxon>
    </lineage>
</organism>
<dbReference type="Proteomes" id="UP001202248">
    <property type="component" value="Unassembled WGS sequence"/>
</dbReference>
<accession>A0ABS9SH17</accession>